<evidence type="ECO:0000256" key="3">
    <source>
        <dbReference type="ARBA" id="ARBA00022741"/>
    </source>
</evidence>
<evidence type="ECO:0000256" key="4">
    <source>
        <dbReference type="ARBA" id="ARBA00022777"/>
    </source>
</evidence>
<evidence type="ECO:0000256" key="6">
    <source>
        <dbReference type="SAM" id="MobiDB-lite"/>
    </source>
</evidence>
<dbReference type="Proteomes" id="UP000295781">
    <property type="component" value="Chromosome"/>
</dbReference>
<comment type="similarity">
    <text evidence="1">Belongs to the carbohydrate kinase PfkB family.</text>
</comment>
<sequence>MNHHEEPHIVDHKTRQTRIAPVEVVCVGEALWDFYAPEGIPLEQAKLLRRVPGGGAVNTATALARLGVPSGLCAALGDDAMGRGLRDEVAAAGIDVGRLALGAARTGLMLVAIERGEARFVGYRQGELEARALAAALPARWQARVVHFTGIAPVRGAIGALVRAAAAARREGCAVSVDINARPRMWPRAGRSALPGGAGARPGINPGAGARPGINPGAGARPGINPGAGARPGINPGATRGAGVRGCFRLFGQADLVKCSTGDLEVLGTTAPALRKHLRAEATLVVTDGARETLVLGPGGERAVAPRPVRPLDPTGAGDAFCAGMLATLVWQGRDRWTDAALMLRAVARGHDVARAWVRRKRG</sequence>
<dbReference type="AlphaFoldDB" id="A0A4P2Q937"/>
<dbReference type="InterPro" id="IPR029056">
    <property type="entry name" value="Ribokinase-like"/>
</dbReference>
<dbReference type="EC" id="2.7.1.-" evidence="8"/>
<dbReference type="Pfam" id="PF00294">
    <property type="entry name" value="PfkB"/>
    <property type="match status" value="2"/>
</dbReference>
<keyword evidence="4 8" id="KW-0418">Kinase</keyword>
<organism evidence="8 9">
    <name type="scientific">Sorangium cellulosum</name>
    <name type="common">Polyangium cellulosum</name>
    <dbReference type="NCBI Taxonomy" id="56"/>
    <lineage>
        <taxon>Bacteria</taxon>
        <taxon>Pseudomonadati</taxon>
        <taxon>Myxococcota</taxon>
        <taxon>Polyangia</taxon>
        <taxon>Polyangiales</taxon>
        <taxon>Polyangiaceae</taxon>
        <taxon>Sorangium</taxon>
    </lineage>
</organism>
<keyword evidence="3" id="KW-0547">Nucleotide-binding</keyword>
<keyword evidence="2 8" id="KW-0808">Transferase</keyword>
<dbReference type="GO" id="GO:0005524">
    <property type="term" value="F:ATP binding"/>
    <property type="evidence" value="ECO:0007669"/>
    <property type="project" value="UniProtKB-KW"/>
</dbReference>
<evidence type="ECO:0000313" key="8">
    <source>
        <dbReference type="EMBL" id="AUX25583.1"/>
    </source>
</evidence>
<dbReference type="PROSITE" id="PS00584">
    <property type="entry name" value="PFKB_KINASES_2"/>
    <property type="match status" value="1"/>
</dbReference>
<keyword evidence="5" id="KW-0067">ATP-binding</keyword>
<feature type="domain" description="Carbohydrate kinase PfkB" evidence="7">
    <location>
        <begin position="250"/>
        <end position="355"/>
    </location>
</feature>
<gene>
    <name evidence="8" type="ORF">SOCEGT47_061310</name>
</gene>
<evidence type="ECO:0000256" key="5">
    <source>
        <dbReference type="ARBA" id="ARBA00022840"/>
    </source>
</evidence>
<evidence type="ECO:0000256" key="1">
    <source>
        <dbReference type="ARBA" id="ARBA00010688"/>
    </source>
</evidence>
<evidence type="ECO:0000259" key="7">
    <source>
        <dbReference type="Pfam" id="PF00294"/>
    </source>
</evidence>
<accession>A0A4P2Q937</accession>
<dbReference type="InterPro" id="IPR050306">
    <property type="entry name" value="PfkB_Carbo_kinase"/>
</dbReference>
<dbReference type="InterPro" id="IPR002173">
    <property type="entry name" value="Carboh/pur_kinase_PfkB_CS"/>
</dbReference>
<dbReference type="PROSITE" id="PS00583">
    <property type="entry name" value="PFKB_KINASES_1"/>
    <property type="match status" value="1"/>
</dbReference>
<reference evidence="8 9" key="1">
    <citation type="submission" date="2015-09" db="EMBL/GenBank/DDBJ databases">
        <title>Sorangium comparison.</title>
        <authorList>
            <person name="Zaburannyi N."/>
            <person name="Bunk B."/>
            <person name="Overmann J."/>
            <person name="Mueller R."/>
        </authorList>
    </citation>
    <scope>NUCLEOTIDE SEQUENCE [LARGE SCALE GENOMIC DNA]</scope>
    <source>
        <strain evidence="8 9">So ceGT47</strain>
    </source>
</reference>
<feature type="region of interest" description="Disordered" evidence="6">
    <location>
        <begin position="191"/>
        <end position="236"/>
    </location>
</feature>
<dbReference type="PANTHER" id="PTHR43085:SF1">
    <property type="entry name" value="PSEUDOURIDINE KINASE-RELATED"/>
    <property type="match status" value="1"/>
</dbReference>
<dbReference type="InterPro" id="IPR011611">
    <property type="entry name" value="PfkB_dom"/>
</dbReference>
<proteinExistence type="inferred from homology"/>
<dbReference type="SUPFAM" id="SSF53613">
    <property type="entry name" value="Ribokinase-like"/>
    <property type="match status" value="1"/>
</dbReference>
<protein>
    <submittedName>
        <fullName evidence="8">Sugar kinase</fullName>
        <ecNumber evidence="8">2.7.1.-</ecNumber>
    </submittedName>
</protein>
<dbReference type="EMBL" id="CP012670">
    <property type="protein sequence ID" value="AUX25583.1"/>
    <property type="molecule type" value="Genomic_DNA"/>
</dbReference>
<name>A0A4P2Q937_SORCE</name>
<evidence type="ECO:0000313" key="9">
    <source>
        <dbReference type="Proteomes" id="UP000295781"/>
    </source>
</evidence>
<dbReference type="GO" id="GO:0016301">
    <property type="term" value="F:kinase activity"/>
    <property type="evidence" value="ECO:0007669"/>
    <property type="project" value="UniProtKB-KW"/>
</dbReference>
<dbReference type="PANTHER" id="PTHR43085">
    <property type="entry name" value="HEXOKINASE FAMILY MEMBER"/>
    <property type="match status" value="1"/>
</dbReference>
<feature type="domain" description="Carbohydrate kinase PfkB" evidence="7">
    <location>
        <begin position="23"/>
        <end position="187"/>
    </location>
</feature>
<dbReference type="Gene3D" id="3.40.1190.20">
    <property type="match status" value="2"/>
</dbReference>
<evidence type="ECO:0000256" key="2">
    <source>
        <dbReference type="ARBA" id="ARBA00022679"/>
    </source>
</evidence>